<feature type="domain" description="Carboxymuconolactone decarboxylase-like" evidence="1">
    <location>
        <begin position="42"/>
        <end position="123"/>
    </location>
</feature>
<evidence type="ECO:0000313" key="2">
    <source>
        <dbReference type="EMBL" id="MEJ2888821.1"/>
    </source>
</evidence>
<sequence length="132" mass="14650">MSASRNGTDERFERGLAVRKEVVGEAHVERSMAQVTDFSRPMQEWVTRACWGEVWDRPGLDRRTRSLLNLVMLTALGRSHELAVHVRGALTNGVTTDEIQEALLQAAVYCGAPAGLEAFRVAEKVLSEEGRL</sequence>
<dbReference type="SUPFAM" id="SSF69118">
    <property type="entry name" value="AhpD-like"/>
    <property type="match status" value="1"/>
</dbReference>
<proteinExistence type="predicted"/>
<name>A0ABU8N8V6_9PSEU</name>
<comment type="caution">
    <text evidence="2">The sequence shown here is derived from an EMBL/GenBank/DDBJ whole genome shotgun (WGS) entry which is preliminary data.</text>
</comment>
<reference evidence="2 3" key="1">
    <citation type="submission" date="2024-03" db="EMBL/GenBank/DDBJ databases">
        <title>Actinomycetospora sp. OC33-EN06, a novel actinomycete isolated from wild orchid (Aerides multiflora).</title>
        <authorList>
            <person name="Suriyachadkun C."/>
        </authorList>
    </citation>
    <scope>NUCLEOTIDE SEQUENCE [LARGE SCALE GENOMIC DNA]</scope>
    <source>
        <strain evidence="2 3">OC33-EN06</strain>
    </source>
</reference>
<evidence type="ECO:0000259" key="1">
    <source>
        <dbReference type="Pfam" id="PF02627"/>
    </source>
</evidence>
<dbReference type="Gene3D" id="1.20.1290.10">
    <property type="entry name" value="AhpD-like"/>
    <property type="match status" value="1"/>
</dbReference>
<dbReference type="Proteomes" id="UP001370100">
    <property type="component" value="Unassembled WGS sequence"/>
</dbReference>
<dbReference type="RefSeq" id="WP_337715727.1">
    <property type="nucleotide sequence ID" value="NZ_JBBEGL010000005.1"/>
</dbReference>
<accession>A0ABU8N8V6</accession>
<dbReference type="InterPro" id="IPR052512">
    <property type="entry name" value="4CMD/NDH-1_regulator"/>
</dbReference>
<dbReference type="InterPro" id="IPR003779">
    <property type="entry name" value="CMD-like"/>
</dbReference>
<dbReference type="InterPro" id="IPR029032">
    <property type="entry name" value="AhpD-like"/>
</dbReference>
<dbReference type="PANTHER" id="PTHR33570:SF2">
    <property type="entry name" value="CARBOXYMUCONOLACTONE DECARBOXYLASE-LIKE DOMAIN-CONTAINING PROTEIN"/>
    <property type="match status" value="1"/>
</dbReference>
<evidence type="ECO:0000313" key="3">
    <source>
        <dbReference type="Proteomes" id="UP001370100"/>
    </source>
</evidence>
<gene>
    <name evidence="2" type="ORF">WCD41_20345</name>
</gene>
<dbReference type="PANTHER" id="PTHR33570">
    <property type="entry name" value="4-CARBOXYMUCONOLACTONE DECARBOXYLASE FAMILY PROTEIN"/>
    <property type="match status" value="1"/>
</dbReference>
<organism evidence="2 3">
    <name type="scientific">Actinomycetospora aeridis</name>
    <dbReference type="NCBI Taxonomy" id="3129231"/>
    <lineage>
        <taxon>Bacteria</taxon>
        <taxon>Bacillati</taxon>
        <taxon>Actinomycetota</taxon>
        <taxon>Actinomycetes</taxon>
        <taxon>Pseudonocardiales</taxon>
        <taxon>Pseudonocardiaceae</taxon>
        <taxon>Actinomycetospora</taxon>
    </lineage>
</organism>
<keyword evidence="3" id="KW-1185">Reference proteome</keyword>
<dbReference type="EMBL" id="JBBEGL010000005">
    <property type="protein sequence ID" value="MEJ2888821.1"/>
    <property type="molecule type" value="Genomic_DNA"/>
</dbReference>
<dbReference type="Pfam" id="PF02627">
    <property type="entry name" value="CMD"/>
    <property type="match status" value="1"/>
</dbReference>
<protein>
    <submittedName>
        <fullName evidence="2">Carboxymuconolactone decarboxylase family protein</fullName>
    </submittedName>
</protein>